<comment type="caution">
    <text evidence="6">The sequence shown here is derived from an EMBL/GenBank/DDBJ whole genome shotgun (WGS) entry which is preliminary data.</text>
</comment>
<feature type="region of interest" description="Disordered" evidence="4">
    <location>
        <begin position="1"/>
        <end position="36"/>
    </location>
</feature>
<dbReference type="Pfam" id="PF00392">
    <property type="entry name" value="GntR"/>
    <property type="match status" value="1"/>
</dbReference>
<dbReference type="EMBL" id="VNFH01000009">
    <property type="protein sequence ID" value="TVU68837.1"/>
    <property type="molecule type" value="Genomic_DNA"/>
</dbReference>
<keyword evidence="3" id="KW-0804">Transcription</keyword>
<dbReference type="Proteomes" id="UP000319941">
    <property type="component" value="Unassembled WGS sequence"/>
</dbReference>
<dbReference type="SMART" id="SM00866">
    <property type="entry name" value="UTRA"/>
    <property type="match status" value="1"/>
</dbReference>
<evidence type="ECO:0000256" key="2">
    <source>
        <dbReference type="ARBA" id="ARBA00023125"/>
    </source>
</evidence>
<evidence type="ECO:0000313" key="7">
    <source>
        <dbReference type="Proteomes" id="UP000319941"/>
    </source>
</evidence>
<dbReference type="GO" id="GO:0003677">
    <property type="term" value="F:DNA binding"/>
    <property type="evidence" value="ECO:0007669"/>
    <property type="project" value="UniProtKB-KW"/>
</dbReference>
<dbReference type="InterPro" id="IPR012702">
    <property type="entry name" value="CP_lyase_PhnF"/>
</dbReference>
<dbReference type="PROSITE" id="PS50949">
    <property type="entry name" value="HTH_GNTR"/>
    <property type="match status" value="1"/>
</dbReference>
<feature type="domain" description="HTH gntR-type" evidence="5">
    <location>
        <begin position="34"/>
        <end position="101"/>
    </location>
</feature>
<sequence length="285" mass="32435">MSRQVAAPERQQHNRQTDRQQQLRQQARQQPQSEPRYRQLANELAHEIRRQHSAGDQLPSEAALAKRFGVNRHTVRRALDELVAAGMVTRHQGWGTQVVDRRLDYRVNAGSKVTHNLAELGFNTDTCCLDQGLLRPPAGIAARFGLDDDASLLCVDTLRSVDGAPLLRLRHWFDPARVPDWCERYRGGSTRALLDQHYHLRLSRAQVRLEASQADRDDSRLLQCPHLSPLMVLTSDNVDEQRRLVEVSVSRARADRVAYHFDFPHDPSPRHDSGLHQADHDEGAS</sequence>
<dbReference type="Gene3D" id="1.10.10.10">
    <property type="entry name" value="Winged helix-like DNA-binding domain superfamily/Winged helix DNA-binding domain"/>
    <property type="match status" value="1"/>
</dbReference>
<protein>
    <submittedName>
        <fullName evidence="6">Phosphonate metabolism transcriptional regulator PhnF</fullName>
    </submittedName>
</protein>
<dbReference type="STRING" id="553385.GCA_000591415_00521"/>
<feature type="region of interest" description="Disordered" evidence="4">
    <location>
        <begin position="261"/>
        <end position="285"/>
    </location>
</feature>
<feature type="compositionally biased region" description="Low complexity" evidence="4">
    <location>
        <begin position="19"/>
        <end position="32"/>
    </location>
</feature>
<dbReference type="PANTHER" id="PTHR44846:SF16">
    <property type="entry name" value="TRANSCRIPTIONAL REGULATOR PHNF-RELATED"/>
    <property type="match status" value="1"/>
</dbReference>
<dbReference type="InterPro" id="IPR036388">
    <property type="entry name" value="WH-like_DNA-bd_sf"/>
</dbReference>
<dbReference type="Gene3D" id="3.40.1410.10">
    <property type="entry name" value="Chorismate lyase-like"/>
    <property type="match status" value="1"/>
</dbReference>
<dbReference type="NCBIfam" id="TIGR02325">
    <property type="entry name" value="C_P_lyase_phnF"/>
    <property type="match status" value="1"/>
</dbReference>
<dbReference type="GO" id="GO:0003700">
    <property type="term" value="F:DNA-binding transcription factor activity"/>
    <property type="evidence" value="ECO:0007669"/>
    <property type="project" value="InterPro"/>
</dbReference>
<evidence type="ECO:0000256" key="4">
    <source>
        <dbReference type="SAM" id="MobiDB-lite"/>
    </source>
</evidence>
<keyword evidence="1" id="KW-0805">Transcription regulation</keyword>
<reference evidence="6 7" key="1">
    <citation type="submission" date="2019-07" db="EMBL/GenBank/DDBJ databases">
        <title>Diversity of Bacteria from Kongsfjorden, Arctic.</title>
        <authorList>
            <person name="Yu Y."/>
        </authorList>
    </citation>
    <scope>NUCLEOTIDE SEQUENCE [LARGE SCALE GENOMIC DNA]</scope>
    <source>
        <strain evidence="6 7">SM1923</strain>
    </source>
</reference>
<dbReference type="InterPro" id="IPR028978">
    <property type="entry name" value="Chorismate_lyase_/UTRA_dom_sf"/>
</dbReference>
<dbReference type="Pfam" id="PF07702">
    <property type="entry name" value="UTRA"/>
    <property type="match status" value="1"/>
</dbReference>
<organism evidence="6 7">
    <name type="scientific">Cobetia crustatorum</name>
    <dbReference type="NCBI Taxonomy" id="553385"/>
    <lineage>
        <taxon>Bacteria</taxon>
        <taxon>Pseudomonadati</taxon>
        <taxon>Pseudomonadota</taxon>
        <taxon>Gammaproteobacteria</taxon>
        <taxon>Oceanospirillales</taxon>
        <taxon>Halomonadaceae</taxon>
        <taxon>Cobetia</taxon>
    </lineage>
</organism>
<accession>A0A558HIA6</accession>
<evidence type="ECO:0000259" key="5">
    <source>
        <dbReference type="PROSITE" id="PS50949"/>
    </source>
</evidence>
<dbReference type="SUPFAM" id="SSF64288">
    <property type="entry name" value="Chorismate lyase-like"/>
    <property type="match status" value="1"/>
</dbReference>
<dbReference type="SMART" id="SM00345">
    <property type="entry name" value="HTH_GNTR"/>
    <property type="match status" value="1"/>
</dbReference>
<dbReference type="InterPro" id="IPR050679">
    <property type="entry name" value="Bact_HTH_transcr_reg"/>
</dbReference>
<proteinExistence type="predicted"/>
<dbReference type="InterPro" id="IPR011663">
    <property type="entry name" value="UTRA"/>
</dbReference>
<dbReference type="InterPro" id="IPR000524">
    <property type="entry name" value="Tscrpt_reg_HTH_GntR"/>
</dbReference>
<keyword evidence="7" id="KW-1185">Reference proteome</keyword>
<dbReference type="PANTHER" id="PTHR44846">
    <property type="entry name" value="MANNOSYL-D-GLYCERATE TRANSPORT/METABOLISM SYSTEM REPRESSOR MNGR-RELATED"/>
    <property type="match status" value="1"/>
</dbReference>
<keyword evidence="2" id="KW-0238">DNA-binding</keyword>
<dbReference type="SUPFAM" id="SSF46785">
    <property type="entry name" value="Winged helix' DNA-binding domain"/>
    <property type="match status" value="1"/>
</dbReference>
<name>A0A558HIA6_9GAMM</name>
<evidence type="ECO:0000256" key="1">
    <source>
        <dbReference type="ARBA" id="ARBA00023015"/>
    </source>
</evidence>
<evidence type="ECO:0000256" key="3">
    <source>
        <dbReference type="ARBA" id="ARBA00023163"/>
    </source>
</evidence>
<dbReference type="PRINTS" id="PR00035">
    <property type="entry name" value="HTHGNTR"/>
</dbReference>
<dbReference type="RefSeq" id="WP_144727877.1">
    <property type="nucleotide sequence ID" value="NZ_CAWOWR010000147.1"/>
</dbReference>
<dbReference type="CDD" id="cd07377">
    <property type="entry name" value="WHTH_GntR"/>
    <property type="match status" value="1"/>
</dbReference>
<dbReference type="InterPro" id="IPR036390">
    <property type="entry name" value="WH_DNA-bd_sf"/>
</dbReference>
<dbReference type="OrthoDB" id="6626198at2"/>
<dbReference type="AlphaFoldDB" id="A0A558HIA6"/>
<evidence type="ECO:0000313" key="6">
    <source>
        <dbReference type="EMBL" id="TVU68837.1"/>
    </source>
</evidence>
<gene>
    <name evidence="6" type="primary">phnF</name>
    <name evidence="6" type="ORF">FQP86_13825</name>
</gene>